<dbReference type="AlphaFoldDB" id="A3QJP1"/>
<dbReference type="HOGENOM" id="CLU_2345097_0_0_6"/>
<dbReference type="SMART" id="SM00530">
    <property type="entry name" value="HTH_XRE"/>
    <property type="match status" value="1"/>
</dbReference>
<organism evidence="2 3">
    <name type="scientific">Shewanella loihica (strain ATCC BAA-1088 / PV-4)</name>
    <dbReference type="NCBI Taxonomy" id="323850"/>
    <lineage>
        <taxon>Bacteria</taxon>
        <taxon>Pseudomonadati</taxon>
        <taxon>Pseudomonadota</taxon>
        <taxon>Gammaproteobacteria</taxon>
        <taxon>Alteromonadales</taxon>
        <taxon>Shewanellaceae</taxon>
        <taxon>Shewanella</taxon>
    </lineage>
</organism>
<reference evidence="2 3" key="1">
    <citation type="submission" date="2007-03" db="EMBL/GenBank/DDBJ databases">
        <title>Complete sequence of Shewanella loihica PV-4.</title>
        <authorList>
            <consortium name="US DOE Joint Genome Institute"/>
            <person name="Copeland A."/>
            <person name="Lucas S."/>
            <person name="Lapidus A."/>
            <person name="Barry K."/>
            <person name="Detter J.C."/>
            <person name="Glavina del Rio T."/>
            <person name="Hammon N."/>
            <person name="Israni S."/>
            <person name="Dalin E."/>
            <person name="Tice H."/>
            <person name="Pitluck S."/>
            <person name="Chain P."/>
            <person name="Malfatti S."/>
            <person name="Shin M."/>
            <person name="Vergez L."/>
            <person name="Schmutz J."/>
            <person name="Larimer F."/>
            <person name="Land M."/>
            <person name="Hauser L."/>
            <person name="Kyrpides N."/>
            <person name="Mikhailova N."/>
            <person name="Romine M.F."/>
            <person name="Serres G."/>
            <person name="Fredrickson J."/>
            <person name="Tiedje J."/>
            <person name="Richardson P."/>
        </authorList>
    </citation>
    <scope>NUCLEOTIDE SEQUENCE [LARGE SCALE GENOMIC DNA]</scope>
    <source>
        <strain evidence="3">ATCC BAA-1088 / PV-4</strain>
    </source>
</reference>
<dbReference type="PROSITE" id="PS50943">
    <property type="entry name" value="HTH_CROC1"/>
    <property type="match status" value="1"/>
</dbReference>
<dbReference type="GO" id="GO:0003677">
    <property type="term" value="F:DNA binding"/>
    <property type="evidence" value="ECO:0007669"/>
    <property type="project" value="InterPro"/>
</dbReference>
<dbReference type="InterPro" id="IPR001387">
    <property type="entry name" value="Cro/C1-type_HTH"/>
</dbReference>
<evidence type="ECO:0000313" key="2">
    <source>
        <dbReference type="EMBL" id="ABO25689.1"/>
    </source>
</evidence>
<dbReference type="SUPFAM" id="SSF47413">
    <property type="entry name" value="lambda repressor-like DNA-binding domains"/>
    <property type="match status" value="1"/>
</dbReference>
<dbReference type="InterPro" id="IPR010982">
    <property type="entry name" value="Lambda_DNA-bd_dom_sf"/>
</dbReference>
<name>A3QJP1_SHELP</name>
<evidence type="ECO:0000313" key="3">
    <source>
        <dbReference type="Proteomes" id="UP000001558"/>
    </source>
</evidence>
<feature type="domain" description="HTH cro/C1-type" evidence="1">
    <location>
        <begin position="7"/>
        <end position="62"/>
    </location>
</feature>
<protein>
    <submittedName>
        <fullName evidence="2">Transcriptional regulator, XRE family</fullName>
    </submittedName>
</protein>
<sequence length="97" mass="11151">MMESEIIREAYRASGLSQIEFAGRIGKSQAQISKYLSGTSSPKKETIIHCMNILKKESSNESNFFNLLFEVLELDEEKHREFRFALTKIIKAYKSNA</sequence>
<dbReference type="Proteomes" id="UP000001558">
    <property type="component" value="Chromosome"/>
</dbReference>
<dbReference type="STRING" id="323850.Shew_3823"/>
<accession>A3QJP1</accession>
<dbReference type="Pfam" id="PF01381">
    <property type="entry name" value="HTH_3"/>
    <property type="match status" value="1"/>
</dbReference>
<evidence type="ECO:0000259" key="1">
    <source>
        <dbReference type="PROSITE" id="PS50943"/>
    </source>
</evidence>
<proteinExistence type="predicted"/>
<dbReference type="Gene3D" id="1.10.260.40">
    <property type="entry name" value="lambda repressor-like DNA-binding domains"/>
    <property type="match status" value="1"/>
</dbReference>
<dbReference type="EMBL" id="CP000606">
    <property type="protein sequence ID" value="ABO25689.1"/>
    <property type="molecule type" value="Genomic_DNA"/>
</dbReference>
<dbReference type="CDD" id="cd00093">
    <property type="entry name" value="HTH_XRE"/>
    <property type="match status" value="1"/>
</dbReference>
<keyword evidence="3" id="KW-1185">Reference proteome</keyword>
<dbReference type="RefSeq" id="WP_011867617.1">
    <property type="nucleotide sequence ID" value="NC_009092.1"/>
</dbReference>
<gene>
    <name evidence="2" type="ordered locus">Shew_3823</name>
</gene>
<dbReference type="KEGG" id="slo:Shew_3823"/>
<dbReference type="OrthoDB" id="129377at2"/>